<reference evidence="1 2" key="1">
    <citation type="submission" date="2014-08" db="EMBL/GenBank/DDBJ databases">
        <title>Whole genome shotgun sequence of Sphingomonas paucimobilis NBRC 13935.</title>
        <authorList>
            <person name="Hosoyama A."/>
            <person name="Hashimoto M."/>
            <person name="Hosoyama Y."/>
            <person name="Noguchi M."/>
            <person name="Uohara A."/>
            <person name="Ohji S."/>
            <person name="Katano-Makiyama Y."/>
            <person name="Ichikawa N."/>
            <person name="Kimura A."/>
            <person name="Yamazoe A."/>
            <person name="Fujita N."/>
        </authorList>
    </citation>
    <scope>NUCLEOTIDE SEQUENCE [LARGE SCALE GENOMIC DNA]</scope>
    <source>
        <strain evidence="1 2">NBRC 13935</strain>
    </source>
</reference>
<dbReference type="RefSeq" id="WP_007403785.1">
    <property type="nucleotide sequence ID" value="NZ_BBJS01000018.1"/>
</dbReference>
<dbReference type="GeneID" id="78527097"/>
<proteinExistence type="predicted"/>
<evidence type="ECO:0000313" key="1">
    <source>
        <dbReference type="EMBL" id="GAN13437.1"/>
    </source>
</evidence>
<accession>A0A0C9NAZ9</accession>
<keyword evidence="2" id="KW-1185">Reference proteome</keyword>
<evidence type="ECO:0000313" key="2">
    <source>
        <dbReference type="Proteomes" id="UP000032025"/>
    </source>
</evidence>
<dbReference type="EMBL" id="BBJS01000018">
    <property type="protein sequence ID" value="GAN13437.1"/>
    <property type="molecule type" value="Genomic_DNA"/>
</dbReference>
<protein>
    <submittedName>
        <fullName evidence="1">DNA, contig: SP618</fullName>
    </submittedName>
</protein>
<name>A0A0C9NAZ9_SPHPI</name>
<dbReference type="AlphaFoldDB" id="A0A0C9NAZ9"/>
<comment type="caution">
    <text evidence="1">The sequence shown here is derived from an EMBL/GenBank/DDBJ whole genome shotgun (WGS) entry which is preliminary data.</text>
</comment>
<sequence>MAGTGEGARWTQARRRQFLEALAISADAGVAARAVGETLGAARGLRRRDPGFAKGWAEAIGAAHALVEEGLLRRMLILLSVAEGGEDGGEAGAGTAGLSITPPLSATEVQFYLKLLARRDALAKAGDGVSEAVRADAAETDAALERALDGLARRRLKGMA</sequence>
<organism evidence="1 2">
    <name type="scientific">Sphingomonas paucimobilis NBRC 13935</name>
    <dbReference type="NCBI Taxonomy" id="1219050"/>
    <lineage>
        <taxon>Bacteria</taxon>
        <taxon>Pseudomonadati</taxon>
        <taxon>Pseudomonadota</taxon>
        <taxon>Alphaproteobacteria</taxon>
        <taxon>Sphingomonadales</taxon>
        <taxon>Sphingomonadaceae</taxon>
        <taxon>Sphingomonas</taxon>
    </lineage>
</organism>
<gene>
    <name evidence="1" type="ORF">SP6_18_00020</name>
</gene>
<dbReference type="Proteomes" id="UP000032025">
    <property type="component" value="Unassembled WGS sequence"/>
</dbReference>